<evidence type="ECO:0000313" key="2">
    <source>
        <dbReference type="EMBL" id="KAH7112743.1"/>
    </source>
</evidence>
<evidence type="ECO:0000313" key="3">
    <source>
        <dbReference type="EMBL" id="KAH7132971.1"/>
    </source>
</evidence>
<keyword evidence="1" id="KW-1015">Disulfide bond</keyword>
<dbReference type="Gene3D" id="2.60.110.10">
    <property type="entry name" value="Thaumatin"/>
    <property type="match status" value="1"/>
</dbReference>
<gene>
    <name evidence="3" type="ORF">EDB81DRAFT_659578</name>
    <name evidence="2" type="ORF">EDB81DRAFT_670604</name>
</gene>
<dbReference type="InterPro" id="IPR037176">
    <property type="entry name" value="Osmotin/thaumatin-like_sf"/>
</dbReference>
<dbReference type="SUPFAM" id="SSF49870">
    <property type="entry name" value="Osmotin, thaumatin-like protein"/>
    <property type="match status" value="1"/>
</dbReference>
<proteinExistence type="predicted"/>
<dbReference type="PROSITE" id="PS51367">
    <property type="entry name" value="THAUMATIN_2"/>
    <property type="match status" value="1"/>
</dbReference>
<accession>A0A9P9EAH6</accession>
<evidence type="ECO:0000313" key="4">
    <source>
        <dbReference type="Proteomes" id="UP000738349"/>
    </source>
</evidence>
<feature type="disulfide bond" evidence="1">
    <location>
        <begin position="83"/>
        <end position="88"/>
    </location>
</feature>
<comment type="caution">
    <text evidence="3">The sequence shown here is derived from an EMBL/GenBank/DDBJ whole genome shotgun (WGS) entry which is preliminary data.</text>
</comment>
<dbReference type="Pfam" id="PF00314">
    <property type="entry name" value="Thaumatin"/>
    <property type="match status" value="1"/>
</dbReference>
<dbReference type="SMART" id="SM00205">
    <property type="entry name" value="THN"/>
    <property type="match status" value="1"/>
</dbReference>
<dbReference type="EMBL" id="JAGMUV010000016">
    <property type="protein sequence ID" value="KAH7132971.1"/>
    <property type="molecule type" value="Genomic_DNA"/>
</dbReference>
<feature type="disulfide bond" evidence="1">
    <location>
        <begin position="136"/>
        <end position="207"/>
    </location>
</feature>
<dbReference type="InterPro" id="IPR001938">
    <property type="entry name" value="Thaumatin"/>
</dbReference>
<evidence type="ECO:0000256" key="1">
    <source>
        <dbReference type="PIRSR" id="PIRSR002703-1"/>
    </source>
</evidence>
<feature type="disulfide bond" evidence="1">
    <location>
        <begin position="152"/>
        <end position="172"/>
    </location>
</feature>
<dbReference type="Proteomes" id="UP000738349">
    <property type="component" value="Unassembled WGS sequence"/>
</dbReference>
<dbReference type="PIRSF" id="PIRSF002703">
    <property type="entry name" value="Thaumatin"/>
    <property type="match status" value="1"/>
</dbReference>
<feature type="disulfide bond" evidence="1">
    <location>
        <begin position="71"/>
        <end position="78"/>
    </location>
</feature>
<dbReference type="AlphaFoldDB" id="A0A9P9EAH6"/>
<dbReference type="OrthoDB" id="4964903at2759"/>
<organism evidence="3 4">
    <name type="scientific">Dactylonectria macrodidyma</name>
    <dbReference type="NCBI Taxonomy" id="307937"/>
    <lineage>
        <taxon>Eukaryota</taxon>
        <taxon>Fungi</taxon>
        <taxon>Dikarya</taxon>
        <taxon>Ascomycota</taxon>
        <taxon>Pezizomycotina</taxon>
        <taxon>Sordariomycetes</taxon>
        <taxon>Hypocreomycetidae</taxon>
        <taxon>Hypocreales</taxon>
        <taxon>Nectriaceae</taxon>
        <taxon>Dactylonectria</taxon>
    </lineage>
</organism>
<feature type="disulfide bond" evidence="1">
    <location>
        <begin position="186"/>
        <end position="196"/>
    </location>
</feature>
<dbReference type="EMBL" id="JAGMUV010000037">
    <property type="protein sequence ID" value="KAH7112743.1"/>
    <property type="molecule type" value="Genomic_DNA"/>
</dbReference>
<protein>
    <submittedName>
        <fullName evidence="3">PR5-like protein</fullName>
    </submittedName>
</protein>
<keyword evidence="4" id="KW-1185">Reference proteome</keyword>
<feature type="disulfide bond" evidence="1">
    <location>
        <begin position="131"/>
        <end position="223"/>
    </location>
</feature>
<name>A0A9P9EAH6_9HYPO</name>
<feature type="disulfide bond" evidence="1">
    <location>
        <begin position="176"/>
        <end position="185"/>
    </location>
</feature>
<sequence>MCCLVTSQHITFTIVNNCSDQSIWPALTGNTSLIGSPNPLTSSSPLFPKQSIQTFPIPLPWSGRIWARQFCASDGTNCLIGDCSESTCWGHSSQNTSLFEITASDLQVVYDVSLVDGFTMGITSIPTSKICETISCQVPPYLGFRESGKPLCPESNMRSFQKHGNLSQAYACLSDCSLYGLEQYCCFDDFETPGACEPSSQWFKVACPDAYSFAFDDSVLRHCELTDFTIVFGCPA</sequence>
<reference evidence="3" key="1">
    <citation type="journal article" date="2021" name="Nat. Commun.">
        <title>Genetic determinants of endophytism in the Arabidopsis root mycobiome.</title>
        <authorList>
            <person name="Mesny F."/>
            <person name="Miyauchi S."/>
            <person name="Thiergart T."/>
            <person name="Pickel B."/>
            <person name="Atanasova L."/>
            <person name="Karlsson M."/>
            <person name="Huettel B."/>
            <person name="Barry K.W."/>
            <person name="Haridas S."/>
            <person name="Chen C."/>
            <person name="Bauer D."/>
            <person name="Andreopoulos W."/>
            <person name="Pangilinan J."/>
            <person name="LaButti K."/>
            <person name="Riley R."/>
            <person name="Lipzen A."/>
            <person name="Clum A."/>
            <person name="Drula E."/>
            <person name="Henrissat B."/>
            <person name="Kohler A."/>
            <person name="Grigoriev I.V."/>
            <person name="Martin F.M."/>
            <person name="Hacquard S."/>
        </authorList>
    </citation>
    <scope>NUCLEOTIDE SEQUENCE</scope>
    <source>
        <strain evidence="3">MPI-CAGE-AT-0147</strain>
    </source>
</reference>
<feature type="disulfide bond" evidence="1">
    <location>
        <begin position="18"/>
        <end position="234"/>
    </location>
</feature>
<dbReference type="PANTHER" id="PTHR31048">
    <property type="entry name" value="OS03G0233200 PROTEIN"/>
    <property type="match status" value="1"/>
</dbReference>